<keyword evidence="3" id="KW-1185">Reference proteome</keyword>
<evidence type="ECO:0000313" key="2">
    <source>
        <dbReference type="EMBL" id="QCE11318.1"/>
    </source>
</evidence>
<organism evidence="2 3">
    <name type="scientific">Vigna unguiculata</name>
    <name type="common">Cowpea</name>
    <dbReference type="NCBI Taxonomy" id="3917"/>
    <lineage>
        <taxon>Eukaryota</taxon>
        <taxon>Viridiplantae</taxon>
        <taxon>Streptophyta</taxon>
        <taxon>Embryophyta</taxon>
        <taxon>Tracheophyta</taxon>
        <taxon>Spermatophyta</taxon>
        <taxon>Magnoliopsida</taxon>
        <taxon>eudicotyledons</taxon>
        <taxon>Gunneridae</taxon>
        <taxon>Pentapetalae</taxon>
        <taxon>rosids</taxon>
        <taxon>fabids</taxon>
        <taxon>Fabales</taxon>
        <taxon>Fabaceae</taxon>
        <taxon>Papilionoideae</taxon>
        <taxon>50 kb inversion clade</taxon>
        <taxon>NPAAA clade</taxon>
        <taxon>indigoferoid/millettioid clade</taxon>
        <taxon>Phaseoleae</taxon>
        <taxon>Vigna</taxon>
    </lineage>
</organism>
<dbReference type="AlphaFoldDB" id="A0A4D6NDB2"/>
<feature type="region of interest" description="Disordered" evidence="1">
    <location>
        <begin position="33"/>
        <end position="87"/>
    </location>
</feature>
<reference evidence="2 3" key="1">
    <citation type="submission" date="2019-04" db="EMBL/GenBank/DDBJ databases">
        <title>An improved genome assembly and genetic linkage map for asparagus bean, Vigna unguiculata ssp. sesquipedialis.</title>
        <authorList>
            <person name="Xia Q."/>
            <person name="Zhang R."/>
            <person name="Dong Y."/>
        </authorList>
    </citation>
    <scope>NUCLEOTIDE SEQUENCE [LARGE SCALE GENOMIC DNA]</scope>
    <source>
        <tissue evidence="2">Leaf</tissue>
    </source>
</reference>
<evidence type="ECO:0000256" key="1">
    <source>
        <dbReference type="SAM" id="MobiDB-lite"/>
    </source>
</evidence>
<accession>A0A4D6NDB2</accession>
<sequence length="87" mass="8943">MQPVVATRAELGCDKGTGWRITLVVAASQMAAPKPVEPLTVSVSHPTTTSTVAVKTQRQRSKGEGPHPTTTINGGTSKFDGGGAQTV</sequence>
<evidence type="ECO:0000313" key="3">
    <source>
        <dbReference type="Proteomes" id="UP000501690"/>
    </source>
</evidence>
<feature type="compositionally biased region" description="Low complexity" evidence="1">
    <location>
        <begin position="40"/>
        <end position="52"/>
    </location>
</feature>
<gene>
    <name evidence="2" type="ORF">DEO72_LG10g2551</name>
</gene>
<dbReference type="EMBL" id="CP039354">
    <property type="protein sequence ID" value="QCE11318.1"/>
    <property type="molecule type" value="Genomic_DNA"/>
</dbReference>
<protein>
    <submittedName>
        <fullName evidence="2">Uncharacterized protein</fullName>
    </submittedName>
</protein>
<name>A0A4D6NDB2_VIGUN</name>
<proteinExistence type="predicted"/>
<dbReference type="Proteomes" id="UP000501690">
    <property type="component" value="Linkage Group LG10"/>
</dbReference>